<dbReference type="InterPro" id="IPR036236">
    <property type="entry name" value="Znf_C2H2_sf"/>
</dbReference>
<feature type="domain" description="Matrin-type" evidence="6">
    <location>
        <begin position="11"/>
        <end position="42"/>
    </location>
</feature>
<dbReference type="SUPFAM" id="SSF57667">
    <property type="entry name" value="beta-beta-alpha zinc fingers"/>
    <property type="match status" value="1"/>
</dbReference>
<dbReference type="GO" id="GO:0003723">
    <property type="term" value="F:RNA binding"/>
    <property type="evidence" value="ECO:0007669"/>
    <property type="project" value="TreeGrafter"/>
</dbReference>
<evidence type="ECO:0000256" key="3">
    <source>
        <dbReference type="ARBA" id="ARBA00022771"/>
    </source>
</evidence>
<dbReference type="InterPro" id="IPR003604">
    <property type="entry name" value="Matrin/U1-like-C_Znf_C2H2"/>
</dbReference>
<dbReference type="InterPro" id="IPR040023">
    <property type="entry name" value="WBP4"/>
</dbReference>
<protein>
    <submittedName>
        <fullName evidence="7">WW domain-binding protein 4</fullName>
    </submittedName>
</protein>
<dbReference type="GO" id="GO:0071011">
    <property type="term" value="C:precatalytic spliceosome"/>
    <property type="evidence" value="ECO:0007669"/>
    <property type="project" value="TreeGrafter"/>
</dbReference>
<dbReference type="SMART" id="SM00451">
    <property type="entry name" value="ZnF_U1"/>
    <property type="match status" value="1"/>
</dbReference>
<dbReference type="Gene3D" id="3.30.160.60">
    <property type="entry name" value="Classic Zinc Finger"/>
    <property type="match status" value="1"/>
</dbReference>
<keyword evidence="3" id="KW-0863">Zinc-finger</keyword>
<accession>A0A6G1S5V9</accession>
<keyword evidence="5" id="KW-0539">Nucleus</keyword>
<keyword evidence="2" id="KW-0479">Metal-binding</keyword>
<dbReference type="InterPro" id="IPR013085">
    <property type="entry name" value="U1-CZ_Znf_C2H2"/>
</dbReference>
<evidence type="ECO:0000313" key="7">
    <source>
        <dbReference type="EMBL" id="MDE45749.1"/>
    </source>
</evidence>
<dbReference type="PANTHER" id="PTHR13173:SF10">
    <property type="entry name" value="WW DOMAIN-BINDING PROTEIN 4"/>
    <property type="match status" value="1"/>
</dbReference>
<evidence type="ECO:0000256" key="5">
    <source>
        <dbReference type="ARBA" id="ARBA00023242"/>
    </source>
</evidence>
<name>A0A6G1S5V9_9ACAR</name>
<dbReference type="GO" id="GO:0000398">
    <property type="term" value="P:mRNA splicing, via spliceosome"/>
    <property type="evidence" value="ECO:0007669"/>
    <property type="project" value="InterPro"/>
</dbReference>
<organism evidence="7">
    <name type="scientific">Aceria tosichella</name>
    <name type="common">wheat curl mite</name>
    <dbReference type="NCBI Taxonomy" id="561515"/>
    <lineage>
        <taxon>Eukaryota</taxon>
        <taxon>Metazoa</taxon>
        <taxon>Ecdysozoa</taxon>
        <taxon>Arthropoda</taxon>
        <taxon>Chelicerata</taxon>
        <taxon>Arachnida</taxon>
        <taxon>Acari</taxon>
        <taxon>Acariformes</taxon>
        <taxon>Trombidiformes</taxon>
        <taxon>Prostigmata</taxon>
        <taxon>Eupodina</taxon>
        <taxon>Eriophyoidea</taxon>
        <taxon>Eriophyidae</taxon>
        <taxon>Eriophyinae</taxon>
        <taxon>Aceriini</taxon>
        <taxon>Aceria</taxon>
    </lineage>
</organism>
<comment type="subcellular location">
    <subcellularLocation>
        <location evidence="1">Nucleus</location>
    </subcellularLocation>
</comment>
<dbReference type="AlphaFoldDB" id="A0A6G1S5V9"/>
<dbReference type="EMBL" id="GGYP01000978">
    <property type="protein sequence ID" value="MDE45749.1"/>
    <property type="molecule type" value="Transcribed_RNA"/>
</dbReference>
<keyword evidence="4" id="KW-0862">Zinc</keyword>
<evidence type="ECO:0000256" key="2">
    <source>
        <dbReference type="ARBA" id="ARBA00022723"/>
    </source>
</evidence>
<sequence>MSDRWVSQGRRFCKFCNCWFADNKISIENHERGASHQANVESDLSKTFKNKQDLAAAERAFAAEMQRIEATAMKSFEEDARRDPFARDEMERVIQARAKAASASRR</sequence>
<dbReference type="Pfam" id="PF06220">
    <property type="entry name" value="zf-U1"/>
    <property type="match status" value="1"/>
</dbReference>
<evidence type="ECO:0000259" key="6">
    <source>
        <dbReference type="PROSITE" id="PS50171"/>
    </source>
</evidence>
<proteinExistence type="predicted"/>
<dbReference type="GO" id="GO:0008270">
    <property type="term" value="F:zinc ion binding"/>
    <property type="evidence" value="ECO:0007669"/>
    <property type="project" value="UniProtKB-KW"/>
</dbReference>
<dbReference type="PROSITE" id="PS50171">
    <property type="entry name" value="ZF_MATRIN"/>
    <property type="match status" value="1"/>
</dbReference>
<dbReference type="InterPro" id="IPR000690">
    <property type="entry name" value="Matrin/U1-C_Znf_C2H2"/>
</dbReference>
<reference evidence="7" key="1">
    <citation type="submission" date="2018-10" db="EMBL/GenBank/DDBJ databases">
        <title>Transcriptome assembly of Aceria tosichella (Wheat curl mite) Type 2.</title>
        <authorList>
            <person name="Scully E.D."/>
            <person name="Geib S.M."/>
            <person name="Palmer N.A."/>
            <person name="Gupta A.K."/>
            <person name="Sarath G."/>
            <person name="Tatineni S."/>
        </authorList>
    </citation>
    <scope>NUCLEOTIDE SEQUENCE</scope>
    <source>
        <strain evidence="7">LincolnNE</strain>
    </source>
</reference>
<evidence type="ECO:0000256" key="4">
    <source>
        <dbReference type="ARBA" id="ARBA00022833"/>
    </source>
</evidence>
<gene>
    <name evidence="7" type="primary">WBP4</name>
    <name evidence="7" type="ORF">g.2988</name>
</gene>
<dbReference type="PANTHER" id="PTHR13173">
    <property type="entry name" value="WW DOMAIN BINDING PROTEIN 4"/>
    <property type="match status" value="1"/>
</dbReference>
<evidence type="ECO:0000256" key="1">
    <source>
        <dbReference type="ARBA" id="ARBA00004123"/>
    </source>
</evidence>